<dbReference type="EMBL" id="ABYT01000104">
    <property type="protein sequence ID" value="EEC89450.1"/>
    <property type="molecule type" value="Genomic_DNA"/>
</dbReference>
<dbReference type="Proteomes" id="UP000004315">
    <property type="component" value="Unassembled WGS sequence"/>
</dbReference>
<comment type="caution">
    <text evidence="2">The sequence shown here is derived from an EMBL/GenBank/DDBJ whole genome shotgun (WGS) entry which is preliminary data.</text>
</comment>
<organism evidence="2 3">
    <name type="scientific">Holdemanella biformis DSM 3989</name>
    <dbReference type="NCBI Taxonomy" id="518637"/>
    <lineage>
        <taxon>Bacteria</taxon>
        <taxon>Bacillati</taxon>
        <taxon>Bacillota</taxon>
        <taxon>Erysipelotrichia</taxon>
        <taxon>Erysipelotrichales</taxon>
        <taxon>Erysipelotrichaceae</taxon>
        <taxon>Holdemanella</taxon>
    </lineage>
</organism>
<dbReference type="GO" id="GO:0042586">
    <property type="term" value="F:peptide deformylase activity"/>
    <property type="evidence" value="ECO:0007669"/>
    <property type="project" value="UniProtKB-EC"/>
</dbReference>
<dbReference type="PRINTS" id="PR01576">
    <property type="entry name" value="PDEFORMYLASE"/>
</dbReference>
<dbReference type="HOGENOM" id="CLU_061901_3_1_9"/>
<keyword evidence="2" id="KW-0378">Hydrolase</keyword>
<dbReference type="InterPro" id="IPR023635">
    <property type="entry name" value="Peptide_deformylase"/>
</dbReference>
<dbReference type="InterPro" id="IPR036821">
    <property type="entry name" value="Peptide_deformylase_sf"/>
</dbReference>
<name>B7CCQ3_9FIRM</name>
<protein>
    <submittedName>
        <fullName evidence="2">Peptide deformylase</fullName>
        <ecNumber evidence="2">3.5.1.88</ecNumber>
    </submittedName>
</protein>
<gene>
    <name evidence="2" type="primary">def</name>
    <name evidence="2" type="ORF">EUBIFOR_01981</name>
</gene>
<dbReference type="CDD" id="cd00487">
    <property type="entry name" value="Pep_deformylase"/>
    <property type="match status" value="1"/>
</dbReference>
<reference evidence="2 3" key="2">
    <citation type="submission" date="2008-11" db="EMBL/GenBank/DDBJ databases">
        <title>Draft genome sequence of Eubacterium biforme (DSM 3989).</title>
        <authorList>
            <person name="Sudarsanam P."/>
            <person name="Ley R."/>
            <person name="Guruge J."/>
            <person name="Turnbaugh P.J."/>
            <person name="Mahowald M."/>
            <person name="Liep D."/>
            <person name="Gordon J."/>
        </authorList>
    </citation>
    <scope>NUCLEOTIDE SEQUENCE [LARGE SCALE GENOMIC DNA]</scope>
    <source>
        <strain evidence="2 3">DSM 3989</strain>
    </source>
</reference>
<dbReference type="PANTHER" id="PTHR10458:SF22">
    <property type="entry name" value="PEPTIDE DEFORMYLASE"/>
    <property type="match status" value="1"/>
</dbReference>
<comment type="similarity">
    <text evidence="1">Belongs to the polypeptide deformylase family.</text>
</comment>
<reference evidence="2 3" key="1">
    <citation type="submission" date="2008-10" db="EMBL/GenBank/DDBJ databases">
        <authorList>
            <person name="Fulton L."/>
            <person name="Clifton S."/>
            <person name="Fulton B."/>
            <person name="Xu J."/>
            <person name="Minx P."/>
            <person name="Pepin K.H."/>
            <person name="Johnson M."/>
            <person name="Bhonagiri V."/>
            <person name="Nash W.E."/>
            <person name="Mardis E.R."/>
            <person name="Wilson R.K."/>
        </authorList>
    </citation>
    <scope>NUCLEOTIDE SEQUENCE [LARGE SCALE GENOMIC DNA]</scope>
    <source>
        <strain evidence="2 3">DSM 3989</strain>
    </source>
</reference>
<proteinExistence type="inferred from homology"/>
<accession>B7CCQ3</accession>
<dbReference type="Pfam" id="PF01327">
    <property type="entry name" value="Pep_deformylase"/>
    <property type="match status" value="1"/>
</dbReference>
<dbReference type="AlphaFoldDB" id="B7CCQ3"/>
<evidence type="ECO:0000256" key="1">
    <source>
        <dbReference type="ARBA" id="ARBA00010759"/>
    </source>
</evidence>
<keyword evidence="3" id="KW-1185">Reference proteome</keyword>
<evidence type="ECO:0000313" key="3">
    <source>
        <dbReference type="Proteomes" id="UP000004315"/>
    </source>
</evidence>
<evidence type="ECO:0000313" key="2">
    <source>
        <dbReference type="EMBL" id="EEC89450.1"/>
    </source>
</evidence>
<dbReference type="PANTHER" id="PTHR10458">
    <property type="entry name" value="PEPTIDE DEFORMYLASE"/>
    <property type="match status" value="1"/>
</dbReference>
<dbReference type="STRING" id="518637.EUBIFOR_01981"/>
<dbReference type="EC" id="3.5.1.88" evidence="2"/>
<dbReference type="Gene3D" id="3.90.45.10">
    <property type="entry name" value="Peptide deformylase"/>
    <property type="match status" value="1"/>
</dbReference>
<dbReference type="eggNOG" id="COG0242">
    <property type="taxonomic scope" value="Bacteria"/>
</dbReference>
<dbReference type="NCBIfam" id="NF006670">
    <property type="entry name" value="PRK09218.1"/>
    <property type="match status" value="1"/>
</dbReference>
<sequence length="145" mass="16522">MIFEEKRYVMIKPIMKDEAFLAIKSAPATKMDTQVAQDLKDTLQAYSDQCVGMAANMIGVSKNIIIFAIEPAQIVMYNPKITKKSRPYKVKEGCLSLEGERNTTRYENITVEYQDESFKKCKQSYSGFVAQIIQHEIDHCNGIII</sequence>
<dbReference type="SUPFAM" id="SSF56420">
    <property type="entry name" value="Peptide deformylase"/>
    <property type="match status" value="1"/>
</dbReference>
<dbReference type="PIRSF" id="PIRSF004749">
    <property type="entry name" value="Pep_def"/>
    <property type="match status" value="1"/>
</dbReference>